<protein>
    <submittedName>
        <fullName evidence="1">Uncharacterized protein</fullName>
    </submittedName>
</protein>
<evidence type="ECO:0000313" key="2">
    <source>
        <dbReference type="Proteomes" id="UP000625711"/>
    </source>
</evidence>
<proteinExistence type="predicted"/>
<accession>A0A834IJ20</accession>
<reference evidence="1" key="1">
    <citation type="submission" date="2020-08" db="EMBL/GenBank/DDBJ databases">
        <title>Genome sequencing and assembly of the red palm weevil Rhynchophorus ferrugineus.</title>
        <authorList>
            <person name="Dias G.B."/>
            <person name="Bergman C.M."/>
            <person name="Manee M."/>
        </authorList>
    </citation>
    <scope>NUCLEOTIDE SEQUENCE</scope>
    <source>
        <strain evidence="1">AA-2017</strain>
        <tissue evidence="1">Whole larva</tissue>
    </source>
</reference>
<keyword evidence="2" id="KW-1185">Reference proteome</keyword>
<gene>
    <name evidence="1" type="ORF">GWI33_004276</name>
</gene>
<organism evidence="1 2">
    <name type="scientific">Rhynchophorus ferrugineus</name>
    <name type="common">Red palm weevil</name>
    <name type="synonym">Curculio ferrugineus</name>
    <dbReference type="NCBI Taxonomy" id="354439"/>
    <lineage>
        <taxon>Eukaryota</taxon>
        <taxon>Metazoa</taxon>
        <taxon>Ecdysozoa</taxon>
        <taxon>Arthropoda</taxon>
        <taxon>Hexapoda</taxon>
        <taxon>Insecta</taxon>
        <taxon>Pterygota</taxon>
        <taxon>Neoptera</taxon>
        <taxon>Endopterygota</taxon>
        <taxon>Coleoptera</taxon>
        <taxon>Polyphaga</taxon>
        <taxon>Cucujiformia</taxon>
        <taxon>Curculionidae</taxon>
        <taxon>Dryophthorinae</taxon>
        <taxon>Rhynchophorus</taxon>
    </lineage>
</organism>
<evidence type="ECO:0000313" key="1">
    <source>
        <dbReference type="EMBL" id="KAF7281795.1"/>
    </source>
</evidence>
<dbReference type="AlphaFoldDB" id="A0A834IJ20"/>
<sequence length="72" mass="8076">MKRSGRALVTSYYPSNQIYTATMMPAKGVPSPNSCDIAGTAQVKSFMIYEWKKIWRDGSTDVAASSKGRRYY</sequence>
<dbReference type="Proteomes" id="UP000625711">
    <property type="component" value="Unassembled WGS sequence"/>
</dbReference>
<dbReference type="EMBL" id="JAACXV010000223">
    <property type="protein sequence ID" value="KAF7281795.1"/>
    <property type="molecule type" value="Genomic_DNA"/>
</dbReference>
<name>A0A834IJ20_RHYFE</name>
<comment type="caution">
    <text evidence="1">The sequence shown here is derived from an EMBL/GenBank/DDBJ whole genome shotgun (WGS) entry which is preliminary data.</text>
</comment>